<dbReference type="PROSITE" id="PS50144">
    <property type="entry name" value="MATH"/>
    <property type="match status" value="1"/>
</dbReference>
<protein>
    <submittedName>
        <fullName evidence="2">MATH/TRAF domain-containing protein</fullName>
    </submittedName>
</protein>
<feature type="domain" description="MATH" evidence="1">
    <location>
        <begin position="1"/>
        <end position="85"/>
    </location>
</feature>
<accession>A0A9K3HG38</accession>
<sequence length="96" mass="11482">MLLNDKVSFRMQWPQFAELQINGWSHFAQFTIDVVNKDPKKSKYSDTLHRFWKKQHDWGWKRFMELSKVLDGLLDADTLIIKAQVQVIRFLATLMI</sequence>
<reference evidence="2" key="1">
    <citation type="journal article" date="2017" name="Nature">
        <title>The sunflower genome provides insights into oil metabolism, flowering and Asterid evolution.</title>
        <authorList>
            <person name="Badouin H."/>
            <person name="Gouzy J."/>
            <person name="Grassa C.J."/>
            <person name="Murat F."/>
            <person name="Staton S.E."/>
            <person name="Cottret L."/>
            <person name="Lelandais-Briere C."/>
            <person name="Owens G.L."/>
            <person name="Carrere S."/>
            <person name="Mayjonade B."/>
            <person name="Legrand L."/>
            <person name="Gill N."/>
            <person name="Kane N.C."/>
            <person name="Bowers J.E."/>
            <person name="Hubner S."/>
            <person name="Bellec A."/>
            <person name="Berard A."/>
            <person name="Berges H."/>
            <person name="Blanchet N."/>
            <person name="Boniface M.C."/>
            <person name="Brunel D."/>
            <person name="Catrice O."/>
            <person name="Chaidir N."/>
            <person name="Claudel C."/>
            <person name="Donnadieu C."/>
            <person name="Faraut T."/>
            <person name="Fievet G."/>
            <person name="Helmstetter N."/>
            <person name="King M."/>
            <person name="Knapp S.J."/>
            <person name="Lai Z."/>
            <person name="Le Paslier M.C."/>
            <person name="Lippi Y."/>
            <person name="Lorenzon L."/>
            <person name="Mandel J.R."/>
            <person name="Marage G."/>
            <person name="Marchand G."/>
            <person name="Marquand E."/>
            <person name="Bret-Mestries E."/>
            <person name="Morien E."/>
            <person name="Nambeesan S."/>
            <person name="Nguyen T."/>
            <person name="Pegot-Espagnet P."/>
            <person name="Pouilly N."/>
            <person name="Raftis F."/>
            <person name="Sallet E."/>
            <person name="Schiex T."/>
            <person name="Thomas J."/>
            <person name="Vandecasteele C."/>
            <person name="Vares D."/>
            <person name="Vear F."/>
            <person name="Vautrin S."/>
            <person name="Crespi M."/>
            <person name="Mangin B."/>
            <person name="Burke J.M."/>
            <person name="Salse J."/>
            <person name="Munos S."/>
            <person name="Vincourt P."/>
            <person name="Rieseberg L.H."/>
            <person name="Langlade N.B."/>
        </authorList>
    </citation>
    <scope>NUCLEOTIDE SEQUENCE</scope>
    <source>
        <tissue evidence="2">Leaves</tissue>
    </source>
</reference>
<dbReference type="Gene3D" id="2.60.210.10">
    <property type="entry name" value="Apoptosis, Tumor Necrosis Factor Receptor Associated Protein 2, Chain A"/>
    <property type="match status" value="1"/>
</dbReference>
<dbReference type="InterPro" id="IPR008974">
    <property type="entry name" value="TRAF-like"/>
</dbReference>
<evidence type="ECO:0000313" key="3">
    <source>
        <dbReference type="Proteomes" id="UP000215914"/>
    </source>
</evidence>
<evidence type="ECO:0000259" key="1">
    <source>
        <dbReference type="PROSITE" id="PS50144"/>
    </source>
</evidence>
<dbReference type="Pfam" id="PF22486">
    <property type="entry name" value="MATH_2"/>
    <property type="match status" value="1"/>
</dbReference>
<dbReference type="InterPro" id="IPR055327">
    <property type="entry name" value="TRAF1A/B"/>
</dbReference>
<dbReference type="EMBL" id="MNCJ02000327">
    <property type="protein sequence ID" value="KAF5777684.1"/>
    <property type="molecule type" value="Genomic_DNA"/>
</dbReference>
<keyword evidence="3" id="KW-1185">Reference proteome</keyword>
<dbReference type="Gramene" id="mRNA:HanXRQr2_Chr12g0538641">
    <property type="protein sequence ID" value="mRNA:HanXRQr2_Chr12g0538641"/>
    <property type="gene ID" value="HanXRQr2_Chr12g0538641"/>
</dbReference>
<dbReference type="PANTHER" id="PTHR47477">
    <property type="entry name" value="TNF RECEPTOR-ASSOCIATED FACTOR HOMOLOG 1A"/>
    <property type="match status" value="1"/>
</dbReference>
<dbReference type="CDD" id="cd00121">
    <property type="entry name" value="MATH"/>
    <property type="match status" value="1"/>
</dbReference>
<dbReference type="SUPFAM" id="SSF49599">
    <property type="entry name" value="TRAF domain-like"/>
    <property type="match status" value="1"/>
</dbReference>
<evidence type="ECO:0000313" key="2">
    <source>
        <dbReference type="EMBL" id="KAF5777684.1"/>
    </source>
</evidence>
<name>A0A9K3HG38_HELAN</name>
<dbReference type="AlphaFoldDB" id="A0A9K3HG38"/>
<reference evidence="2" key="2">
    <citation type="submission" date="2020-06" db="EMBL/GenBank/DDBJ databases">
        <title>Helianthus annuus Genome sequencing and assembly Release 2.</title>
        <authorList>
            <person name="Gouzy J."/>
            <person name="Langlade N."/>
            <person name="Munos S."/>
        </authorList>
    </citation>
    <scope>NUCLEOTIDE SEQUENCE</scope>
    <source>
        <tissue evidence="2">Leaves</tissue>
    </source>
</reference>
<dbReference type="PANTHER" id="PTHR47477:SF8">
    <property type="entry name" value="TNF RECEPTOR-ASSOCIATED FACTOR HOMOLOG 1A"/>
    <property type="match status" value="1"/>
</dbReference>
<comment type="caution">
    <text evidence="2">The sequence shown here is derived from an EMBL/GenBank/DDBJ whole genome shotgun (WGS) entry which is preliminary data.</text>
</comment>
<organism evidence="2 3">
    <name type="scientific">Helianthus annuus</name>
    <name type="common">Common sunflower</name>
    <dbReference type="NCBI Taxonomy" id="4232"/>
    <lineage>
        <taxon>Eukaryota</taxon>
        <taxon>Viridiplantae</taxon>
        <taxon>Streptophyta</taxon>
        <taxon>Embryophyta</taxon>
        <taxon>Tracheophyta</taxon>
        <taxon>Spermatophyta</taxon>
        <taxon>Magnoliopsida</taxon>
        <taxon>eudicotyledons</taxon>
        <taxon>Gunneridae</taxon>
        <taxon>Pentapetalae</taxon>
        <taxon>asterids</taxon>
        <taxon>campanulids</taxon>
        <taxon>Asterales</taxon>
        <taxon>Asteraceae</taxon>
        <taxon>Asteroideae</taxon>
        <taxon>Heliantheae alliance</taxon>
        <taxon>Heliantheae</taxon>
        <taxon>Helianthus</taxon>
    </lineage>
</organism>
<dbReference type="Proteomes" id="UP000215914">
    <property type="component" value="Unassembled WGS sequence"/>
</dbReference>
<dbReference type="InterPro" id="IPR002083">
    <property type="entry name" value="MATH/TRAF_dom"/>
</dbReference>
<gene>
    <name evidence="2" type="ORF">HanXRQr2_Chr12g0538641</name>
</gene>
<proteinExistence type="predicted"/>